<organism evidence="18 19">
    <name type="scientific">Drosophila hydei</name>
    <name type="common">Fruit fly</name>
    <dbReference type="NCBI Taxonomy" id="7224"/>
    <lineage>
        <taxon>Eukaryota</taxon>
        <taxon>Metazoa</taxon>
        <taxon>Ecdysozoa</taxon>
        <taxon>Arthropoda</taxon>
        <taxon>Hexapoda</taxon>
        <taxon>Insecta</taxon>
        <taxon>Pterygota</taxon>
        <taxon>Neoptera</taxon>
        <taxon>Endopterygota</taxon>
        <taxon>Diptera</taxon>
        <taxon>Brachycera</taxon>
        <taxon>Muscomorpha</taxon>
        <taxon>Ephydroidea</taxon>
        <taxon>Drosophilidae</taxon>
        <taxon>Drosophila</taxon>
    </lineage>
</organism>
<feature type="domain" description="CUB" evidence="16">
    <location>
        <begin position="3675"/>
        <end position="3788"/>
    </location>
</feature>
<feature type="disulfide bond" evidence="13">
    <location>
        <begin position="649"/>
        <end position="676"/>
    </location>
</feature>
<dbReference type="SUPFAM" id="SSF57196">
    <property type="entry name" value="EGF/Laminin"/>
    <property type="match status" value="3"/>
</dbReference>
<dbReference type="Gene3D" id="2.10.25.10">
    <property type="entry name" value="Laminin"/>
    <property type="match status" value="6"/>
</dbReference>
<feature type="domain" description="CUB" evidence="16">
    <location>
        <begin position="2577"/>
        <end position="2691"/>
    </location>
</feature>
<evidence type="ECO:0000256" key="15">
    <source>
        <dbReference type="SAM" id="SignalP"/>
    </source>
</evidence>
<dbReference type="InterPro" id="IPR000859">
    <property type="entry name" value="CUB_dom"/>
</dbReference>
<feature type="domain" description="CUB" evidence="16">
    <location>
        <begin position="1020"/>
        <end position="1137"/>
    </location>
</feature>
<dbReference type="GO" id="GO:0042063">
    <property type="term" value="P:gliogenesis"/>
    <property type="evidence" value="ECO:0007669"/>
    <property type="project" value="UniProtKB-ARBA"/>
</dbReference>
<dbReference type="PROSITE" id="PS01186">
    <property type="entry name" value="EGF_2"/>
    <property type="match status" value="3"/>
</dbReference>
<gene>
    <name evidence="19" type="primary">LOC111592348</name>
</gene>
<feature type="domain" description="CUB" evidence="16">
    <location>
        <begin position="1258"/>
        <end position="1375"/>
    </location>
</feature>
<dbReference type="Pfam" id="PF00008">
    <property type="entry name" value="EGF"/>
    <property type="match status" value="3"/>
</dbReference>
<keyword evidence="5" id="KW-0479">Metal-binding</keyword>
<evidence type="ECO:0000256" key="11">
    <source>
        <dbReference type="ARBA" id="ARBA00023157"/>
    </source>
</evidence>
<dbReference type="KEGG" id="dhe:111592348"/>
<dbReference type="PANTHER" id="PTHR24251">
    <property type="entry name" value="OVOCHYMASE-RELATED"/>
    <property type="match status" value="1"/>
</dbReference>
<evidence type="ECO:0000256" key="14">
    <source>
        <dbReference type="PROSITE-ProRule" id="PRU00076"/>
    </source>
</evidence>
<dbReference type="FunFam" id="2.60.120.290:FF:000005">
    <property type="entry name" value="Procollagen C-endopeptidase enhancer 1"/>
    <property type="match status" value="5"/>
</dbReference>
<feature type="domain" description="CUB" evidence="16">
    <location>
        <begin position="3184"/>
        <end position="3301"/>
    </location>
</feature>
<accession>A0A6J1L5W7</accession>
<dbReference type="SMART" id="SM00181">
    <property type="entry name" value="EGF"/>
    <property type="match status" value="8"/>
</dbReference>
<dbReference type="PROSITE" id="PS01187">
    <property type="entry name" value="EGF_CA"/>
    <property type="match status" value="2"/>
</dbReference>
<feature type="domain" description="CUB" evidence="16">
    <location>
        <begin position="649"/>
        <end position="760"/>
    </location>
</feature>
<feature type="domain" description="EGF-like" evidence="17">
    <location>
        <begin position="201"/>
        <end position="242"/>
    </location>
</feature>
<dbReference type="FunFam" id="2.10.25.10:FF:000379">
    <property type="entry name" value="Cubilin"/>
    <property type="match status" value="1"/>
</dbReference>
<dbReference type="PROSITE" id="PS00022">
    <property type="entry name" value="EGF_1"/>
    <property type="match status" value="4"/>
</dbReference>
<evidence type="ECO:0000313" key="19">
    <source>
        <dbReference type="RefSeq" id="XP_023160251.2"/>
    </source>
</evidence>
<keyword evidence="2" id="KW-0813">Transport</keyword>
<dbReference type="GeneID" id="111592348"/>
<feature type="domain" description="CUB" evidence="16">
    <location>
        <begin position="3304"/>
        <end position="3418"/>
    </location>
</feature>
<dbReference type="Gene3D" id="2.60.120.290">
    <property type="entry name" value="Spermadhesin, CUB domain"/>
    <property type="match status" value="26"/>
</dbReference>
<feature type="disulfide bond" evidence="13">
    <location>
        <begin position="1376"/>
        <end position="1403"/>
    </location>
</feature>
<feature type="domain" description="CUB" evidence="16">
    <location>
        <begin position="1481"/>
        <end position="1592"/>
    </location>
</feature>
<feature type="domain" description="CUB" evidence="16">
    <location>
        <begin position="1376"/>
        <end position="1450"/>
    </location>
</feature>
<evidence type="ECO:0000256" key="2">
    <source>
        <dbReference type="ARBA" id="ARBA00022448"/>
    </source>
</evidence>
<dbReference type="GO" id="GO:0000902">
    <property type="term" value="P:cell morphogenesis"/>
    <property type="evidence" value="ECO:0007669"/>
    <property type="project" value="UniProtKB-ARBA"/>
</dbReference>
<feature type="disulfide bond" evidence="14">
    <location>
        <begin position="473"/>
        <end position="482"/>
    </location>
</feature>
<evidence type="ECO:0000256" key="6">
    <source>
        <dbReference type="ARBA" id="ARBA00022729"/>
    </source>
</evidence>
<dbReference type="InterPro" id="IPR000742">
    <property type="entry name" value="EGF"/>
</dbReference>
<comment type="subcellular location">
    <subcellularLocation>
        <location evidence="1">Cell membrane</location>
        <topology evidence="1">Peripheral membrane protein</topology>
    </subcellularLocation>
</comment>
<feature type="signal peptide" evidence="15">
    <location>
        <begin position="1"/>
        <end position="29"/>
    </location>
</feature>
<feature type="domain" description="EGF-like" evidence="17">
    <location>
        <begin position="163"/>
        <end position="199"/>
    </location>
</feature>
<feature type="domain" description="CUB" evidence="16">
    <location>
        <begin position="3422"/>
        <end position="3563"/>
    </location>
</feature>
<reference evidence="19" key="1">
    <citation type="submission" date="2025-08" db="UniProtKB">
        <authorList>
            <consortium name="RefSeq"/>
        </authorList>
    </citation>
    <scope>IDENTIFICATION</scope>
    <source>
        <strain evidence="19">15085-1641.00</strain>
        <tissue evidence="19">Whole body</tissue>
    </source>
</reference>
<feature type="domain" description="CUB" evidence="16">
    <location>
        <begin position="1142"/>
        <end position="1254"/>
    </location>
</feature>
<dbReference type="InterPro" id="IPR001881">
    <property type="entry name" value="EGF-like_Ca-bd_dom"/>
</dbReference>
<dbReference type="SMART" id="SM00042">
    <property type="entry name" value="CUB"/>
    <property type="match status" value="24"/>
</dbReference>
<feature type="domain" description="CUB" evidence="16">
    <location>
        <begin position="2450"/>
        <end position="2573"/>
    </location>
</feature>
<protein>
    <submittedName>
        <fullName evidence="19">Cubilin homolog</fullName>
    </submittedName>
</protein>
<dbReference type="InterPro" id="IPR049883">
    <property type="entry name" value="NOTCH1_EGF-like"/>
</dbReference>
<evidence type="ECO:0000256" key="4">
    <source>
        <dbReference type="ARBA" id="ARBA00022536"/>
    </source>
</evidence>
<dbReference type="SUPFAM" id="SSF57184">
    <property type="entry name" value="Growth factor receptor domain"/>
    <property type="match status" value="1"/>
</dbReference>
<evidence type="ECO:0000256" key="9">
    <source>
        <dbReference type="ARBA" id="ARBA00022927"/>
    </source>
</evidence>
<dbReference type="FunFam" id="2.60.120.290:FF:000060">
    <property type="entry name" value="Cubilin homolog"/>
    <property type="match status" value="1"/>
</dbReference>
<feature type="domain" description="CUB" evidence="16">
    <location>
        <begin position="1849"/>
        <end position="1959"/>
    </location>
</feature>
<sequence>MLSRIGRSQLQQRLLLPLLILLVVGSVESFVNSPKIISKDGNLIFESGANRNISFRLSGSSRLVINEEYDVLDLLMPISGSKKRPTGGDAKDEWNGVDDIVDLRDLADQLTEFRSQALGPNGLNSRLRQLQNRTRASNVLLRRLHSRLRVVENKVQRLKTKVELDSCHSNPCANGGTCLNTFNGYRCQCVAAFEGSRCERDVNECALLEGTDLGCQNGGQCVNQFGSFSCMCAPGWHGMHCSQRKTDCAAASTWELCGHGSCVPSSDAMGYRCLCEAGWRSNGLTPTCTEDVDECTAAAHTPCSTKCINLPGSFTCAPCAPGLTGNGVSCRDINECDTNNGGCSLSPRVECINTYGASHCGECPVGWTGDGRTCQRNSNSNGNGNGNENGNGNSSPNGIGYTSCTQRNSLCHPAAICSEISNTIICSCPAGMVGSGYGETGCIRGTNKNCNDLPCLNGGVCMDAGPSNYTCICPRGFHGPRCDPLPDSCASQPCKNNGRCSPTPSIGGGGFVCQCQPGYRGRLCDVRFSSCNAMLTGLTGRLRYPPVSDSYEHNSQCAWVIRTNESLVLNVTFQSFDVEDSTECRFDWLQINDGRSAAAQIIGRYCGNHKPHGGNIISSSNQLYLWFRSDNSTARAGFDLTWESMEPQCGGLVEFETHGTLASPGSPGNYPRNRDCQWRLVAPSSKRIKLTFFSLQLEEHDSCNFDFVSISDAISDRELYKYCSRERPAPLLLPTHEAIIRFHSDETGSDLGFQLHYSAEERLPGCGGVYTSKEGTIRSPNYALGTGAISCEYEIRLALGESISLDFNSFELAVDSCIELYDVMNTPNVQASLLSVLQSKHCGSASSLPPSFHSLYNRVRVKFYTSNAPSAVVDRFELHYHMDCSHTYDAVSGSITSPGYPNSTSSTRLCTYKILTEPNTVITLKRIDFQLSDRTMEALSSEADSDETDEAGECIGGTSLIINDGLNRAILGPYCGQKVPAEEYVSQSNMLVLHLQTQLGSTGRGFRFDYRAVPVESNQCGGVHTKEGQNIRLPVDETGSYRNDLTCYWIIMAPPTKAILLHWLSFQLEGTSDCSYDYVELYDGLVVGEAKPASALARYCDAHVPEDLLSHARLLTVKFVSDFSDVANGFELSYRFVERNTCGGHIHASNGMLNSPEYPLNYTNGLDCIWQLTSPAGSQMELQVDMFELAATRNCSGDWLEIRNGRSNRSSLIGRFCGTNIPRRIPSFTHDLYLHFHTDDVDVARGFRLSWRVFANGCGGRLIGNGGVITSPNYPSTYPHNAQCEWQLRVHSGSSLQIVIEDLEMEDLYDCSYDYLRIYNGGSSSRLLDLTYFLLCSMPDERNRVLHIDDNEAIIVFHSDINNADRGFRLSYSAVCQNILNTTQGVIESINYGEAFFEGVVNCSWQLRPPRGNHIRLEFSHFDYREMRLPTDADGGVYLIDGASVVPVLGLNAYSSKGDVLTIVHNTSRINFRLEFRVDGCLQELRGETGSFRSPKHPLVYPNDLECYWLIHALPGQVIELTVQDMDIEESVNCTKDALVISNSFRDVNVHNRHCGRNAKLIYTSAGHKLHVRLITDSSHNGLGFEASYRVIKSPCGGKLSTKSGIIQSPNYPKPYPRNSECEWLLEVSPHHTIIFDINIMNLESGYECGWDYVAAYDMSGSSGIGESDTDSDTLDDSEGHQIFKLCGRGGESLPARNESATNRAVVRFVTDDSVQSGGFQLQYRESCGQKLSIDETDFQYLVLSHQVARNETCVWVLQAADPSKHIIFTPTHIQLHSAASALYPQEGDCLAYGVQVYEGITPTGRPRLQFCRSHPPAIISRGHALTVSVPMALVAEFEGHYMTLDTMCGSTYNGLSGRFTSPYYPDSYPVNIECEWILEASEGNSLSLTIESLDLEQSEGCNNDYLELREETPRGALIGVYCGNQMPPTIHSKGSIWLKFKSNDDVVGEGFMASYNYEQHNELNGTRGKVESPHYPDKFESNEPYSWRITVDTGYVVLLNLDHLRDVDQQHVRFYNGYTDIGAQLAVQPYKPLISSTNVIFVKATRGPFQFSWERLSKEALASNRTAELQARQCGQQLVALNRSIVAFNSPGYPLGYAQNLNCTWTLVPSNPATHAAVQLNTVDFEQFSDACFADFLVVSSSSDMQSWTQLTKVCKQLNNTEKPVYHGKPYLRLQFVTDASVNRTGFASVLRTMCGSELTAQQGTVNITELMLNSLINPLECIWTIRVRQGKRIRITFLESQLNSPNSVVEVDSCANFFLVRNGYAEDSPFLGRGKYCENNITDVLETSSNRAYVKFQKKLFPYFRAAFRYEELGHACSGHIVLEEGPGNNSERLISSPNYPNLPNPHSECVWRISAPPHHRIAVQFIGNFDLTASSLSHSSAEEDGCDREFVQLNDGSTELMPQLGRFCGNRKPDIVYTSGSELRMKFYTSVLEPHSGFQAVIKLADCGGSYYSASGLIRSPSAEQLQLHLQTNKLKECVFTIEVEKGSTIDLKFETMQLPQAINGNCTEHTHLELEEIEPFGDTISDRLTICGNSERHFLVETNKIVIHLRMPSGQLGSDQSFQLRYSAIGARCGETIHAVQGVLQTPNYPSGVRVPTHCVWRVQVPKGRRVKVEILDFDNGGTTNNTHSSFRGRITFSNDHKMQSVIGRYAYNPPAEVLSTDNTMGIDAFILPFSQHRGFKLRFSAFGQSECRARLDFTVSGMLLFSRQNDSSLVHCSYELRPPQNSTLLLQVQRFNTTFAFMSNSHICRVMTPLKLIRPDESEPLLPMMLCQGNQDSQDNQANLSSRSVRLPFPVVMTVTGNRRNNLQLLQLAYSLQRCGGIVPLELGDNITITQPSHLAGEQTINCAWAVGPDQTLEEPLSPQDVQLEVSVSANLGGDCQLHYLVLYSGPDQNSPVMGRYCNQVTAINLVVERGLFLEYHLESPANANRNSSFNVTVKYGSGCGGRLTYPYRIIDFSEQYKNNVECIWEIEAEPGFHIALSFLGRFYIEDSAKCAKDYLRVQQRNSSNLSLGNWTDLTTLCGRNPPNIIESTSPMMRLIFRSDGDVTGDGFSALFERICGGVLLASPETQEIISPGYPKGYAKNLYCNYTIRPRDTNAVGVLVSLVDFDLERSPMSACMFDNVTVTTRDDNDKSQEVVICGHKNQYAYRAQSSISFVFRSDSSFSGRGFKLEYTTNLCGGVVRSSQIVESQRQHQDNLMPHNSDCYWNLTAPEGHKFTIKFELLDFEDGNQLCSYDGVEVFSSPVPDEKQRMACFCGRLTDNLPTLHIPTNRALIHSYSDDRDPSVGFRALVRIMPNCDESIYLGEHNASYTFNKFVGSYANNLDCSFKFRANAGFQISVEFRSFHVEETKDCSGDFLELRDGAGPFADEIGKFCGQNLPPTLTASRHVLFMRFVTDSKGTDTGFELIVTARPLQCGSSLIKLDGKQPHELRSPVNDQGNYDNNVFCLWKIESEISLHLKFISLDLEAPNATGSCDSDFIRIYSTEDAQLVEQGYGDEVVFNGRKYSPLYYEYSLEHVYCGNALPDDYYPKSKRVYVKFRTNSAVTRSGFRILIVPDATCKYSYGGLQGRLKISESLDCDAEILAPANHTLSLYYSEVVFGSSDCDVEHVEVFEKSSNKSLQRVCSYMDPGKSLFTSTNELRLHFKTGSYFNSFDVTYIATPVADGPGCGGKLYNTEGIFSNPFYPQNVRNNSDCLWSIRVPSNTRVLLNFEFFNLGSKATCHTDYLLIQEQNERNELQEMRRFCGEDKPRIYLSKRSQLSVRFHKSVNYDGIGWVIKFSGVYSNYEIPPYMLE</sequence>
<evidence type="ECO:0000256" key="5">
    <source>
        <dbReference type="ARBA" id="ARBA00022723"/>
    </source>
</evidence>
<dbReference type="FunFam" id="2.60.120.290:FF:000013">
    <property type="entry name" value="Membrane frizzled-related protein"/>
    <property type="match status" value="3"/>
</dbReference>
<feature type="domain" description="CUB" evidence="16">
    <location>
        <begin position="2949"/>
        <end position="3064"/>
    </location>
</feature>
<dbReference type="Pfam" id="PF00431">
    <property type="entry name" value="CUB"/>
    <property type="match status" value="19"/>
</dbReference>
<dbReference type="CDD" id="cd00054">
    <property type="entry name" value="EGF_CA"/>
    <property type="match status" value="6"/>
</dbReference>
<feature type="domain" description="CUB" evidence="16">
    <location>
        <begin position="884"/>
        <end position="1013"/>
    </location>
</feature>
<feature type="domain" description="CUB" evidence="16">
    <location>
        <begin position="531"/>
        <end position="645"/>
    </location>
</feature>
<dbReference type="SUPFAM" id="SSF49854">
    <property type="entry name" value="Spermadhesin, CUB domain"/>
    <property type="match status" value="26"/>
</dbReference>
<feature type="domain" description="EGF-like" evidence="17">
    <location>
        <begin position="485"/>
        <end position="525"/>
    </location>
</feature>
<dbReference type="InterPro" id="IPR000152">
    <property type="entry name" value="EGF-type_Asp/Asn_hydroxyl_site"/>
</dbReference>
<keyword evidence="8" id="KW-0106">Calcium</keyword>
<dbReference type="RefSeq" id="XP_023160251.2">
    <property type="nucleotide sequence ID" value="XM_023304483.2"/>
</dbReference>
<dbReference type="GO" id="GO:0015031">
    <property type="term" value="P:protein transport"/>
    <property type="evidence" value="ECO:0007669"/>
    <property type="project" value="UniProtKB-KW"/>
</dbReference>
<evidence type="ECO:0000256" key="3">
    <source>
        <dbReference type="ARBA" id="ARBA00022475"/>
    </source>
</evidence>
<dbReference type="Pfam" id="PF07645">
    <property type="entry name" value="EGF_CA"/>
    <property type="match status" value="2"/>
</dbReference>
<feature type="disulfide bond" evidence="14">
    <location>
        <begin position="189"/>
        <end position="198"/>
    </location>
</feature>
<feature type="domain" description="CUB" evidence="16">
    <location>
        <begin position="2196"/>
        <end position="2313"/>
    </location>
</feature>
<evidence type="ECO:0000256" key="12">
    <source>
        <dbReference type="ARBA" id="ARBA00023180"/>
    </source>
</evidence>
<dbReference type="InterPro" id="IPR018097">
    <property type="entry name" value="EGF_Ca-bd_CS"/>
</dbReference>
<feature type="domain" description="EGF-like" evidence="17">
    <location>
        <begin position="446"/>
        <end position="483"/>
    </location>
</feature>
<dbReference type="GO" id="GO:0048666">
    <property type="term" value="P:neuron development"/>
    <property type="evidence" value="ECO:0007669"/>
    <property type="project" value="UniProtKB-ARBA"/>
</dbReference>
<dbReference type="GO" id="GO:0005509">
    <property type="term" value="F:calcium ion binding"/>
    <property type="evidence" value="ECO:0007669"/>
    <property type="project" value="InterPro"/>
</dbReference>
<keyword evidence="9" id="KW-0653">Protein transport</keyword>
<dbReference type="CDD" id="cd22201">
    <property type="entry name" value="cubilin_NTD"/>
    <property type="match status" value="1"/>
</dbReference>
<feature type="disulfide bond" evidence="14">
    <location>
        <begin position="232"/>
        <end position="241"/>
    </location>
</feature>
<feature type="domain" description="CUB" evidence="16">
    <location>
        <begin position="2824"/>
        <end position="2946"/>
    </location>
</feature>
<dbReference type="FunFam" id="2.10.25.10:FF:000230">
    <property type="entry name" value="Delta-like protein"/>
    <property type="match status" value="1"/>
</dbReference>
<comment type="caution">
    <text evidence="14">Lacks conserved residue(s) required for the propagation of feature annotation.</text>
</comment>
<feature type="chain" id="PRO_5026902314" evidence="15">
    <location>
        <begin position="30"/>
        <end position="3800"/>
    </location>
</feature>
<dbReference type="SMART" id="SM00179">
    <property type="entry name" value="EGF_CA"/>
    <property type="match status" value="7"/>
</dbReference>
<evidence type="ECO:0000259" key="16">
    <source>
        <dbReference type="PROSITE" id="PS01180"/>
    </source>
</evidence>
<dbReference type="FunFam" id="2.60.120.290:FF:000091">
    <property type="entry name" value="Cubilin homolog"/>
    <property type="match status" value="1"/>
</dbReference>
<feature type="domain" description="CUB" evidence="16">
    <location>
        <begin position="1596"/>
        <end position="1727"/>
    </location>
</feature>
<feature type="disulfide bond" evidence="14">
    <location>
        <begin position="515"/>
        <end position="524"/>
    </location>
</feature>
<dbReference type="PROSITE" id="PS50026">
    <property type="entry name" value="EGF_3"/>
    <property type="match status" value="4"/>
</dbReference>
<dbReference type="InterPro" id="IPR035914">
    <property type="entry name" value="Sperma_CUB_dom_sf"/>
</dbReference>
<proteinExistence type="predicted"/>
<keyword evidence="7" id="KW-0677">Repeat</keyword>
<feature type="domain" description="CUB" evidence="16">
    <location>
        <begin position="2319"/>
        <end position="2448"/>
    </location>
</feature>
<evidence type="ECO:0000259" key="17">
    <source>
        <dbReference type="PROSITE" id="PS50026"/>
    </source>
</evidence>
<keyword evidence="6 15" id="KW-0732">Signal</keyword>
<feature type="disulfide bond" evidence="13">
    <location>
        <begin position="2196"/>
        <end position="2223"/>
    </location>
</feature>
<dbReference type="PROSITE" id="PS01180">
    <property type="entry name" value="CUB"/>
    <property type="match status" value="24"/>
</dbReference>
<evidence type="ECO:0000256" key="10">
    <source>
        <dbReference type="ARBA" id="ARBA00023136"/>
    </source>
</evidence>
<evidence type="ECO:0000256" key="1">
    <source>
        <dbReference type="ARBA" id="ARBA00004202"/>
    </source>
</evidence>
<dbReference type="OrthoDB" id="10009301at2759"/>
<dbReference type="CDD" id="cd00041">
    <property type="entry name" value="CUB"/>
    <property type="match status" value="23"/>
</dbReference>
<evidence type="ECO:0000256" key="13">
    <source>
        <dbReference type="PROSITE-ProRule" id="PRU00059"/>
    </source>
</evidence>
<keyword evidence="4 14" id="KW-0245">EGF-like domain</keyword>
<keyword evidence="11 14" id="KW-1015">Disulfide bond</keyword>
<name>A0A6J1L5W7_DROHY</name>
<dbReference type="OMA" id="RGFTVRW"/>
<evidence type="ECO:0000313" key="18">
    <source>
        <dbReference type="Proteomes" id="UP000504633"/>
    </source>
</evidence>
<dbReference type="InterPro" id="IPR009030">
    <property type="entry name" value="Growth_fac_rcpt_cys_sf"/>
</dbReference>
<dbReference type="GO" id="GO:0005886">
    <property type="term" value="C:plasma membrane"/>
    <property type="evidence" value="ECO:0007669"/>
    <property type="project" value="UniProtKB-SubCell"/>
</dbReference>
<evidence type="ECO:0000256" key="7">
    <source>
        <dbReference type="ARBA" id="ARBA00022737"/>
    </source>
</evidence>
<feature type="disulfide bond" evidence="13">
    <location>
        <begin position="1020"/>
        <end position="1047"/>
    </location>
</feature>
<keyword evidence="12" id="KW-0325">Glycoprotein</keyword>
<evidence type="ECO:0000256" key="8">
    <source>
        <dbReference type="ARBA" id="ARBA00022837"/>
    </source>
</evidence>
<keyword evidence="10" id="KW-0472">Membrane</keyword>
<dbReference type="PROSITE" id="PS00010">
    <property type="entry name" value="ASX_HYDROXYL"/>
    <property type="match status" value="2"/>
</dbReference>
<keyword evidence="18" id="KW-1185">Reference proteome</keyword>
<feature type="domain" description="CUB" evidence="16">
    <location>
        <begin position="766"/>
        <end position="883"/>
    </location>
</feature>
<keyword evidence="3" id="KW-1003">Cell membrane</keyword>
<feature type="domain" description="CUB" evidence="16">
    <location>
        <begin position="3566"/>
        <end position="3667"/>
    </location>
</feature>
<feature type="domain" description="CUB" evidence="16">
    <location>
        <begin position="3065"/>
        <end position="3182"/>
    </location>
</feature>
<dbReference type="FunFam" id="2.10.25.10:FF:000260">
    <property type="entry name" value="Notch receptor 4"/>
    <property type="match status" value="1"/>
</dbReference>
<dbReference type="Proteomes" id="UP000504633">
    <property type="component" value="Unplaced"/>
</dbReference>
<feature type="domain" description="CUB" evidence="16">
    <location>
        <begin position="2075"/>
        <end position="2195"/>
    </location>
</feature>
<feature type="disulfide bond" evidence="13">
    <location>
        <begin position="3184"/>
        <end position="3211"/>
    </location>
</feature>